<gene>
    <name evidence="1" type="ORF">XAP6984_250039</name>
</gene>
<evidence type="ECO:0000313" key="2">
    <source>
        <dbReference type="Proteomes" id="UP000234181"/>
    </source>
</evidence>
<name>A0ABY1TS99_XANCH</name>
<comment type="caution">
    <text evidence="1">The sequence shown here is derived from an EMBL/GenBank/DDBJ whole genome shotgun (WGS) entry which is preliminary data.</text>
</comment>
<sequence>MNWKRRVKPQEAIDEIPSCLRVDLGGRMFPSDYVQYVNTIQEDWQQKRLMARLALNLCFDRRRYPVDLRELGRLRNDRAAVAWSLISHVLADRRRPDLSSKELAGLVRICKEEVCLVAEDA</sequence>
<accession>A0ABY1TS99</accession>
<keyword evidence="2" id="KW-1185">Reference proteome</keyword>
<proteinExistence type="predicted"/>
<protein>
    <submittedName>
        <fullName evidence="1">Uncharacterized protein</fullName>
    </submittedName>
</protein>
<organism evidence="1 2">
    <name type="scientific">Xanthomonas campestris pv. phaseoli</name>
    <dbReference type="NCBI Taxonomy" id="317013"/>
    <lineage>
        <taxon>Bacteria</taxon>
        <taxon>Pseudomonadati</taxon>
        <taxon>Pseudomonadota</taxon>
        <taxon>Gammaproteobacteria</taxon>
        <taxon>Lysobacterales</taxon>
        <taxon>Lysobacteraceae</taxon>
        <taxon>Xanthomonas</taxon>
    </lineage>
</organism>
<reference evidence="1 2" key="1">
    <citation type="submission" date="2017-10" db="EMBL/GenBank/DDBJ databases">
        <authorList>
            <person name="Regsiter A."/>
            <person name="William W."/>
        </authorList>
    </citation>
    <scope>NUCLEOTIDE SEQUENCE [LARGE SCALE GENOMIC DNA]</scope>
    <source>
        <strain evidence="1 2">CFBP6984</strain>
    </source>
</reference>
<evidence type="ECO:0000313" key="1">
    <source>
        <dbReference type="EMBL" id="SON78296.1"/>
    </source>
</evidence>
<dbReference type="EMBL" id="OCYT01000079">
    <property type="protein sequence ID" value="SON78296.1"/>
    <property type="molecule type" value="Genomic_DNA"/>
</dbReference>
<dbReference type="Proteomes" id="UP000234181">
    <property type="component" value="Unassembled WGS sequence"/>
</dbReference>